<dbReference type="SUPFAM" id="SSF53187">
    <property type="entry name" value="Zn-dependent exopeptidases"/>
    <property type="match status" value="1"/>
</dbReference>
<dbReference type="Gene3D" id="3.40.630.10">
    <property type="entry name" value="Zn peptidases"/>
    <property type="match status" value="1"/>
</dbReference>
<evidence type="ECO:0000256" key="2">
    <source>
        <dbReference type="ARBA" id="ARBA00022723"/>
    </source>
</evidence>
<feature type="non-terminal residue" evidence="5">
    <location>
        <position position="1"/>
    </location>
</feature>
<organism evidence="5">
    <name type="scientific">marine metagenome</name>
    <dbReference type="NCBI Taxonomy" id="408172"/>
    <lineage>
        <taxon>unclassified sequences</taxon>
        <taxon>metagenomes</taxon>
        <taxon>ecological metagenomes</taxon>
    </lineage>
</organism>
<dbReference type="Gene3D" id="3.30.70.360">
    <property type="match status" value="1"/>
</dbReference>
<evidence type="ECO:0000256" key="1">
    <source>
        <dbReference type="ARBA" id="ARBA00022670"/>
    </source>
</evidence>
<dbReference type="EMBL" id="UINC01001895">
    <property type="protein sequence ID" value="SUZ90441.1"/>
    <property type="molecule type" value="Genomic_DNA"/>
</dbReference>
<dbReference type="PANTHER" id="PTHR43270:SF8">
    <property type="entry name" value="DI- AND TRIPEPTIDASE DUG2-RELATED"/>
    <property type="match status" value="1"/>
</dbReference>
<protein>
    <recommendedName>
        <fullName evidence="4">Peptidase M20 dimerisation domain-containing protein</fullName>
    </recommendedName>
</protein>
<sequence length="495" mass="54259">VIPQQSTGTDIVASARSYREANEHRILGEFLEFLRIPNVAADLPNIRINAEWLMRAMEARGIKTQLLETNGSPYVFGELNVPGAEQTLLFYCHYDGQPADPTRWVGHRPWQPVFRNGRLEDGAEIVPIPTEPGVPIDPEWRIYARSASDDRSPIIMLFAALDALRAAALEPASNIKFLFEGDEEAGSPNMSLIADQHAAKLAADIVFFADGPKHPSGRPTLTFGARGITTVQLTVYGPTQPLHSGHYGNWAPNPAMRLAQLLATMKDPDSGRVMVEGWYDDRVPLSETEVAAIANIPDDPTQSPEALGFARPEGEWERRVEAITYPSLNVRGISSAWVGDETRTIVPDTAIAELDLRLVHDIHPSSQVERLVAHIQQQGFHVIGEDPDASTRAAHPMLAKVTQGEFGYPSARTSMDLPVSKAVLGRLREAFGTEPVALPTTGGSVPLYAFTDMLGLPTILVPTVNHDNNQHSPNENLKILNLWKGIEIMAVLLTL</sequence>
<reference evidence="5" key="1">
    <citation type="submission" date="2018-05" db="EMBL/GenBank/DDBJ databases">
        <authorList>
            <person name="Lanie J.A."/>
            <person name="Ng W.-L."/>
            <person name="Kazmierczak K.M."/>
            <person name="Andrzejewski T.M."/>
            <person name="Davidsen T.M."/>
            <person name="Wayne K.J."/>
            <person name="Tettelin H."/>
            <person name="Glass J.I."/>
            <person name="Rusch D."/>
            <person name="Podicherti R."/>
            <person name="Tsui H.-C.T."/>
            <person name="Winkler M.E."/>
        </authorList>
    </citation>
    <scope>NUCLEOTIDE SEQUENCE</scope>
</reference>
<dbReference type="Pfam" id="PF07687">
    <property type="entry name" value="M20_dimer"/>
    <property type="match status" value="1"/>
</dbReference>
<keyword evidence="3" id="KW-0378">Hydrolase</keyword>
<dbReference type="GO" id="GO:0046872">
    <property type="term" value="F:metal ion binding"/>
    <property type="evidence" value="ECO:0007669"/>
    <property type="project" value="UniProtKB-KW"/>
</dbReference>
<evidence type="ECO:0000259" key="4">
    <source>
        <dbReference type="Pfam" id="PF07687"/>
    </source>
</evidence>
<dbReference type="InterPro" id="IPR002933">
    <property type="entry name" value="Peptidase_M20"/>
</dbReference>
<dbReference type="PANTHER" id="PTHR43270">
    <property type="entry name" value="BETA-ALA-HIS DIPEPTIDASE"/>
    <property type="match status" value="1"/>
</dbReference>
<accession>A0A381RG68</accession>
<dbReference type="GO" id="GO:0008233">
    <property type="term" value="F:peptidase activity"/>
    <property type="evidence" value="ECO:0007669"/>
    <property type="project" value="UniProtKB-KW"/>
</dbReference>
<keyword evidence="2" id="KW-0479">Metal-binding</keyword>
<dbReference type="Pfam" id="PF01546">
    <property type="entry name" value="Peptidase_M20"/>
    <property type="match status" value="1"/>
</dbReference>
<dbReference type="InterPro" id="IPR011650">
    <property type="entry name" value="Peptidase_M20_dimer"/>
</dbReference>
<dbReference type="GO" id="GO:0006508">
    <property type="term" value="P:proteolysis"/>
    <property type="evidence" value="ECO:0007669"/>
    <property type="project" value="UniProtKB-KW"/>
</dbReference>
<keyword evidence="1" id="KW-0645">Protease</keyword>
<name>A0A381RG68_9ZZZZ</name>
<proteinExistence type="predicted"/>
<evidence type="ECO:0000313" key="5">
    <source>
        <dbReference type="EMBL" id="SUZ90441.1"/>
    </source>
</evidence>
<gene>
    <name evidence="5" type="ORF">METZ01_LOCUS43295</name>
</gene>
<dbReference type="InterPro" id="IPR051458">
    <property type="entry name" value="Cyt/Met_Dipeptidase"/>
</dbReference>
<dbReference type="AlphaFoldDB" id="A0A381RG68"/>
<evidence type="ECO:0000256" key="3">
    <source>
        <dbReference type="ARBA" id="ARBA00022801"/>
    </source>
</evidence>
<feature type="domain" description="Peptidase M20 dimerisation" evidence="4">
    <location>
        <begin position="224"/>
        <end position="378"/>
    </location>
</feature>